<keyword evidence="1" id="KW-0547">Nucleotide-binding</keyword>
<sequence>MEVGVALASASASCVFCGSRSVPVTTRKTLALNVRRFNSSVWHAAPLKFSVCSSVRSICLFIGYKSSSSFEFFQPQQFVRYNSNSSSSSTKSSTTFKKKPRRKSSAFSKSKIQKTKTLSGTGSSTKVNVSSVVEKSSGEKQLEQPKKSDKAVNVQALSQNGNPLGRRDLGKGVVRWICQGMRAMASDFASAEIQGEFSELRQRMGPGLTFVIEAQPYLNAIPMPVGLEAVCLKAGTHYPTLFDHFQRELRDVLQELQQKSLVQDWHETESWKLLKELANSAQHRAIVRRVTQPKPVQGVLGMDLERVKTIQSRLDEFTQRMSDLLRIERDAELEFTQEELNAVPTPDENSDSSKPIEFLVSHGRAPQELCDTICNLFAVNTSTGLGGMHLVLFRVEGNHRLPPTTLSPGDMVCVRVCDSRGACATSCIQGFVHNLGEDGCTISVALESRHGDPTFSKLFGKSVRIDRIQGLADTLTYERNCEALMLLQKNGLHKRNPSIAAVVTLFGDKEDVTWLEENDLADWSEVKLDGIMGKTFDDSQKKAIALGLNKKRPLLIIQGPPGTGKTGLLKEIIARAVQQGERVLVTAPTNAAVDNMVEKLSDVGLNIVRVGNPARISPAVASKSLGEIVKSKLASFVAEFERKKSDLRKDLRQCLKDDSLAAGIRQLLKQLGKTLKKKEKETVKEVLSSAQVVLATNTGAADPLIRRLDTFDLVVIDEAAQAIEPSCLIPILQGKRCILAGDQCQLAPVILSRKALEGGIGVSLLERAATLHEGVLATKLTTQYRMNDAIASWASKEMYGGSLISSSTVASHLLVDTPFVKPTWITQCPLLLLDTRLPYGSLSLGCEEHLDPAGTGSFYNEGEAEIVVHHVFSLICAGVSPSAIAVQSPYVAQVQHLRERLDDLPEAAGVEVATIDSFQGREADAVIISMVRSNTLGAVGFLGDSRRMNVAITRARKHVAVVCDSSTICHNTFLARLLRHIRYFGRVKHAEPVIVWEDFSNVDTCPLFFSASASASIYLLPANHNAAIHGSHSSSLDSQHKHKIKMAAFLLTNRAPIPPSGPSKGHDKQPKVGGPVGSARDSDIA</sequence>
<organism evidence="1 2">
    <name type="scientific">Citrus sinensis</name>
    <name type="common">Sweet orange</name>
    <name type="synonym">Citrus aurantium var. sinensis</name>
    <dbReference type="NCBI Taxonomy" id="2711"/>
    <lineage>
        <taxon>Eukaryota</taxon>
        <taxon>Viridiplantae</taxon>
        <taxon>Streptophyta</taxon>
        <taxon>Embryophyta</taxon>
        <taxon>Tracheophyta</taxon>
        <taxon>Spermatophyta</taxon>
        <taxon>Magnoliopsida</taxon>
        <taxon>eudicotyledons</taxon>
        <taxon>Gunneridae</taxon>
        <taxon>Pentapetalae</taxon>
        <taxon>rosids</taxon>
        <taxon>malvids</taxon>
        <taxon>Sapindales</taxon>
        <taxon>Rutaceae</taxon>
        <taxon>Aurantioideae</taxon>
        <taxon>Citrus</taxon>
    </lineage>
</organism>
<name>A0ACB8LDJ3_CITSI</name>
<keyword evidence="2" id="KW-1185">Reference proteome</keyword>
<protein>
    <submittedName>
        <fullName evidence="1">Helicase ATP-binding domain-containing protein</fullName>
    </submittedName>
</protein>
<dbReference type="EMBL" id="CM039173">
    <property type="protein sequence ID" value="KAH9771275.1"/>
    <property type="molecule type" value="Genomic_DNA"/>
</dbReference>
<keyword evidence="1" id="KW-0347">Helicase</keyword>
<gene>
    <name evidence="1" type="ORF">KPL71_012646</name>
</gene>
<keyword evidence="1" id="KW-0067">ATP-binding</keyword>
<accession>A0ACB8LDJ3</accession>
<comment type="caution">
    <text evidence="1">The sequence shown here is derived from an EMBL/GenBank/DDBJ whole genome shotgun (WGS) entry which is preliminary data.</text>
</comment>
<evidence type="ECO:0000313" key="1">
    <source>
        <dbReference type="EMBL" id="KAH9771275.1"/>
    </source>
</evidence>
<evidence type="ECO:0000313" key="2">
    <source>
        <dbReference type="Proteomes" id="UP000829398"/>
    </source>
</evidence>
<dbReference type="Proteomes" id="UP000829398">
    <property type="component" value="Chromosome 4"/>
</dbReference>
<proteinExistence type="predicted"/>
<keyword evidence="1" id="KW-0378">Hydrolase</keyword>
<reference evidence="2" key="1">
    <citation type="journal article" date="2023" name="Hortic. Res.">
        <title>A chromosome-level phased genome enabling allele-level studies in sweet orange: a case study on citrus Huanglongbing tolerance.</title>
        <authorList>
            <person name="Wu B."/>
            <person name="Yu Q."/>
            <person name="Deng Z."/>
            <person name="Duan Y."/>
            <person name="Luo F."/>
            <person name="Gmitter F. Jr."/>
        </authorList>
    </citation>
    <scope>NUCLEOTIDE SEQUENCE [LARGE SCALE GENOMIC DNA]</scope>
    <source>
        <strain evidence="2">cv. Valencia</strain>
    </source>
</reference>